<keyword evidence="3" id="KW-1185">Reference proteome</keyword>
<reference evidence="3" key="1">
    <citation type="submission" date="2011-07" db="EMBL/GenBank/DDBJ databases">
        <authorList>
            <consortium name="Caenorhabditis brenneri Sequencing and Analysis Consortium"/>
            <person name="Wilson R.K."/>
        </authorList>
    </citation>
    <scope>NUCLEOTIDE SEQUENCE [LARGE SCALE GENOMIC DNA]</scope>
    <source>
        <strain evidence="3">PB2801</strain>
    </source>
</reference>
<feature type="compositionally biased region" description="Basic and acidic residues" evidence="1">
    <location>
        <begin position="67"/>
        <end position="85"/>
    </location>
</feature>
<evidence type="ECO:0000313" key="3">
    <source>
        <dbReference type="Proteomes" id="UP000008068"/>
    </source>
</evidence>
<name>G0NV47_CAEBE</name>
<accession>G0NV47</accession>
<dbReference type="AlphaFoldDB" id="G0NV47"/>
<sequence length="91" mass="10622">MFKGQDILNTDSKILNDKDSVIEKLQDELRRKTIKFNNAYKSLKSLRLEKSKAWNKLQETEGDAEVEAEKKESHWRQKEKSEKKLAAVKSA</sequence>
<organism evidence="3">
    <name type="scientific">Caenorhabditis brenneri</name>
    <name type="common">Nematode worm</name>
    <dbReference type="NCBI Taxonomy" id="135651"/>
    <lineage>
        <taxon>Eukaryota</taxon>
        <taxon>Metazoa</taxon>
        <taxon>Ecdysozoa</taxon>
        <taxon>Nematoda</taxon>
        <taxon>Chromadorea</taxon>
        <taxon>Rhabditida</taxon>
        <taxon>Rhabditina</taxon>
        <taxon>Rhabditomorpha</taxon>
        <taxon>Rhabditoidea</taxon>
        <taxon>Rhabditidae</taxon>
        <taxon>Peloderinae</taxon>
        <taxon>Caenorhabditis</taxon>
    </lineage>
</organism>
<dbReference type="Proteomes" id="UP000008068">
    <property type="component" value="Unassembled WGS sequence"/>
</dbReference>
<gene>
    <name evidence="2" type="ORF">CAEBREN_20903</name>
</gene>
<proteinExistence type="predicted"/>
<protein>
    <submittedName>
        <fullName evidence="2">Uncharacterized protein</fullName>
    </submittedName>
</protein>
<feature type="region of interest" description="Disordered" evidence="1">
    <location>
        <begin position="59"/>
        <end position="91"/>
    </location>
</feature>
<evidence type="ECO:0000256" key="1">
    <source>
        <dbReference type="SAM" id="MobiDB-lite"/>
    </source>
</evidence>
<dbReference type="HOGENOM" id="CLU_2429015_0_0_1"/>
<dbReference type="InParanoid" id="G0NV47"/>
<dbReference type="EMBL" id="GL379953">
    <property type="protein sequence ID" value="EGT38052.1"/>
    <property type="molecule type" value="Genomic_DNA"/>
</dbReference>
<evidence type="ECO:0000313" key="2">
    <source>
        <dbReference type="EMBL" id="EGT38052.1"/>
    </source>
</evidence>